<name>A0A409YTA6_9AGAR</name>
<evidence type="ECO:0000256" key="16">
    <source>
        <dbReference type="PROSITE-ProRule" id="PRU10052"/>
    </source>
</evidence>
<feature type="signal peptide" evidence="18">
    <location>
        <begin position="1"/>
        <end position="21"/>
    </location>
</feature>
<evidence type="ECO:0000256" key="6">
    <source>
        <dbReference type="ARBA" id="ARBA00022801"/>
    </source>
</evidence>
<evidence type="ECO:0000256" key="8">
    <source>
        <dbReference type="ARBA" id="ARBA00023180"/>
    </source>
</evidence>
<keyword evidence="20" id="KW-1185">Reference proteome</keyword>
<protein>
    <recommendedName>
        <fullName evidence="12">galacturonan 1,4-alpha-galacturonidase</fullName>
        <ecNumber evidence="12">3.2.1.67</ecNumber>
    </recommendedName>
    <alternativeName>
        <fullName evidence="13">Galacturan 1,4-alpha-galacturonidase C</fullName>
    </alternativeName>
    <alternativeName>
        <fullName evidence="14">Poly(1,4-alpha-D-galacturonide)galacturonohydrolase C</fullName>
    </alternativeName>
</protein>
<dbReference type="OrthoDB" id="187139at2759"/>
<organism evidence="19 20">
    <name type="scientific">Panaeolus cyanescens</name>
    <dbReference type="NCBI Taxonomy" id="181874"/>
    <lineage>
        <taxon>Eukaryota</taxon>
        <taxon>Fungi</taxon>
        <taxon>Dikarya</taxon>
        <taxon>Basidiomycota</taxon>
        <taxon>Agaricomycotina</taxon>
        <taxon>Agaricomycetes</taxon>
        <taxon>Agaricomycetidae</taxon>
        <taxon>Agaricales</taxon>
        <taxon>Agaricineae</taxon>
        <taxon>Galeropsidaceae</taxon>
        <taxon>Panaeolus</taxon>
    </lineage>
</organism>
<evidence type="ECO:0000256" key="11">
    <source>
        <dbReference type="ARBA" id="ARBA00037312"/>
    </source>
</evidence>
<comment type="similarity">
    <text evidence="2 17">Belongs to the glycosyl hydrolase 28 family.</text>
</comment>
<evidence type="ECO:0000256" key="13">
    <source>
        <dbReference type="ARBA" id="ARBA00041474"/>
    </source>
</evidence>
<reference evidence="19 20" key="1">
    <citation type="journal article" date="2018" name="Evol. Lett.">
        <title>Horizontal gene cluster transfer increased hallucinogenic mushroom diversity.</title>
        <authorList>
            <person name="Reynolds H.T."/>
            <person name="Vijayakumar V."/>
            <person name="Gluck-Thaler E."/>
            <person name="Korotkin H.B."/>
            <person name="Matheny P.B."/>
            <person name="Slot J.C."/>
        </authorList>
    </citation>
    <scope>NUCLEOTIDE SEQUENCE [LARGE SCALE GENOMIC DNA]</scope>
    <source>
        <strain evidence="19 20">2629</strain>
    </source>
</reference>
<keyword evidence="6 17" id="KW-0378">Hydrolase</keyword>
<dbReference type="InParanoid" id="A0A409YTA6"/>
<dbReference type="InterPro" id="IPR000743">
    <property type="entry name" value="Glyco_hydro_28"/>
</dbReference>
<dbReference type="GO" id="GO:0005975">
    <property type="term" value="P:carbohydrate metabolic process"/>
    <property type="evidence" value="ECO:0007669"/>
    <property type="project" value="InterPro"/>
</dbReference>
<dbReference type="Pfam" id="PF00295">
    <property type="entry name" value="Glyco_hydro_28"/>
    <property type="match status" value="1"/>
</dbReference>
<evidence type="ECO:0000313" key="20">
    <source>
        <dbReference type="Proteomes" id="UP000284842"/>
    </source>
</evidence>
<keyword evidence="4 18" id="KW-0732">Signal</keyword>
<dbReference type="Proteomes" id="UP000284842">
    <property type="component" value="Unassembled WGS sequence"/>
</dbReference>
<keyword evidence="10" id="KW-0961">Cell wall biogenesis/degradation</keyword>
<dbReference type="InterPro" id="IPR012334">
    <property type="entry name" value="Pectin_lyas_fold"/>
</dbReference>
<dbReference type="AlphaFoldDB" id="A0A409YTA6"/>
<evidence type="ECO:0000256" key="18">
    <source>
        <dbReference type="SAM" id="SignalP"/>
    </source>
</evidence>
<comment type="subcellular location">
    <subcellularLocation>
        <location evidence="1">Secreted</location>
    </subcellularLocation>
</comment>
<feature type="chain" id="PRO_5019247157" description="galacturonan 1,4-alpha-galacturonidase" evidence="18">
    <location>
        <begin position="22"/>
        <end position="438"/>
    </location>
</feature>
<evidence type="ECO:0000313" key="19">
    <source>
        <dbReference type="EMBL" id="PPR06256.1"/>
    </source>
</evidence>
<evidence type="ECO:0000256" key="14">
    <source>
        <dbReference type="ARBA" id="ARBA00042262"/>
    </source>
</evidence>
<gene>
    <name evidence="19" type="ORF">CVT24_000928</name>
</gene>
<evidence type="ECO:0000256" key="4">
    <source>
        <dbReference type="ARBA" id="ARBA00022729"/>
    </source>
</evidence>
<evidence type="ECO:0000256" key="17">
    <source>
        <dbReference type="RuleBase" id="RU361169"/>
    </source>
</evidence>
<dbReference type="GO" id="GO:0005576">
    <property type="term" value="C:extracellular region"/>
    <property type="evidence" value="ECO:0007669"/>
    <property type="project" value="UniProtKB-SubCell"/>
</dbReference>
<evidence type="ECO:0000256" key="12">
    <source>
        <dbReference type="ARBA" id="ARBA00038933"/>
    </source>
</evidence>
<dbReference type="PROSITE" id="PS00502">
    <property type="entry name" value="POLYGALACTURONASE"/>
    <property type="match status" value="1"/>
</dbReference>
<dbReference type="STRING" id="181874.A0A409YTA6"/>
<comment type="catalytic activity">
    <reaction evidence="15">
        <text>[(1-&gt;4)-alpha-D-galacturonosyl](n) + H2O = alpha-D-galacturonate + [(1-&gt;4)-alpha-D-galacturonosyl](n-1)</text>
        <dbReference type="Rhea" id="RHEA:14117"/>
        <dbReference type="Rhea" id="RHEA-COMP:14570"/>
        <dbReference type="Rhea" id="RHEA-COMP:14572"/>
        <dbReference type="ChEBI" id="CHEBI:15377"/>
        <dbReference type="ChEBI" id="CHEBI:58658"/>
        <dbReference type="ChEBI" id="CHEBI:140523"/>
        <dbReference type="EC" id="3.2.1.67"/>
    </reaction>
</comment>
<comment type="function">
    <text evidence="11">Specific in hydrolyzing the terminal glycosidic bond of polygalacturonic acid and oligogalacturonates.</text>
</comment>
<dbReference type="GO" id="GO:0071555">
    <property type="term" value="P:cell wall organization"/>
    <property type="evidence" value="ECO:0007669"/>
    <property type="project" value="UniProtKB-KW"/>
</dbReference>
<evidence type="ECO:0000256" key="10">
    <source>
        <dbReference type="ARBA" id="ARBA00023316"/>
    </source>
</evidence>
<dbReference type="GO" id="GO:0047911">
    <property type="term" value="F:galacturan 1,4-alpha-galacturonidase activity"/>
    <property type="evidence" value="ECO:0007669"/>
    <property type="project" value="UniProtKB-EC"/>
</dbReference>
<keyword evidence="7" id="KW-1015">Disulfide bond</keyword>
<dbReference type="PANTHER" id="PTHR31736">
    <property type="match status" value="1"/>
</dbReference>
<dbReference type="PANTHER" id="PTHR31736:SF11">
    <property type="entry name" value="EXOPOLYGALACTURONASE C-RELATED"/>
    <property type="match status" value="1"/>
</dbReference>
<feature type="active site" evidence="16">
    <location>
        <position position="234"/>
    </location>
</feature>
<dbReference type="InterPro" id="IPR011050">
    <property type="entry name" value="Pectin_lyase_fold/virulence"/>
</dbReference>
<dbReference type="EC" id="3.2.1.67" evidence="12"/>
<dbReference type="GO" id="GO:0004650">
    <property type="term" value="F:polygalacturonase activity"/>
    <property type="evidence" value="ECO:0007669"/>
    <property type="project" value="InterPro"/>
</dbReference>
<evidence type="ECO:0000256" key="3">
    <source>
        <dbReference type="ARBA" id="ARBA00022525"/>
    </source>
</evidence>
<evidence type="ECO:0000256" key="2">
    <source>
        <dbReference type="ARBA" id="ARBA00008834"/>
    </source>
</evidence>
<evidence type="ECO:0000256" key="9">
    <source>
        <dbReference type="ARBA" id="ARBA00023295"/>
    </source>
</evidence>
<dbReference type="Gene3D" id="2.160.20.10">
    <property type="entry name" value="Single-stranded right-handed beta-helix, Pectin lyase-like"/>
    <property type="match status" value="1"/>
</dbReference>
<evidence type="ECO:0000256" key="5">
    <source>
        <dbReference type="ARBA" id="ARBA00022737"/>
    </source>
</evidence>
<evidence type="ECO:0000256" key="7">
    <source>
        <dbReference type="ARBA" id="ARBA00023157"/>
    </source>
</evidence>
<keyword evidence="3" id="KW-0964">Secreted</keyword>
<dbReference type="EMBL" id="NHTK01000688">
    <property type="protein sequence ID" value="PPR06256.1"/>
    <property type="molecule type" value="Genomic_DNA"/>
</dbReference>
<dbReference type="SUPFAM" id="SSF51126">
    <property type="entry name" value="Pectin lyase-like"/>
    <property type="match status" value="1"/>
</dbReference>
<keyword evidence="8" id="KW-0325">Glycoprotein</keyword>
<evidence type="ECO:0000256" key="15">
    <source>
        <dbReference type="ARBA" id="ARBA00048766"/>
    </source>
</evidence>
<sequence length="438" mass="48149">MSGYFSRAAFYVLAGVHLAHAWNTFVVPHTPGQDDTPALLAALPSYSKDSTILFQQGITYNIFSPVKFPALTNVEQVFLCQVVSSNTGGYWFQFNGGTNVTLRGSTNPKWGWVDGHGQAWWDAKQQVNRPHGWAFSKINGGVIRDMKLWKPIAWNFGTSGANNVHAFNNKIVAISDNDAFPFNTDGFSAGGSNLLFENNWIQNGDDCITPVLGAMLTPRLLEFVFRNSYCEGGHGLSIGSLGKGGSVADVQNVLIENIVMKSSLYGARFKSWTGGNGLARNITWRNIAFDDVPFPVDICHSKVPPIQYYSRRMILTILLSSYWDQGIGPRPNSTSLNNTNIEDFTFENFAGIIKDDPTYIEGSCVSDPCWYDVPGATGKEVVILDLYPGTARNIVAKKIFATTQSRSPVTVLCDTNAVTNDVGFKCWNGRFIPAKTGF</sequence>
<comment type="caution">
    <text evidence="19">The sequence shown here is derived from an EMBL/GenBank/DDBJ whole genome shotgun (WGS) entry which is preliminary data.</text>
</comment>
<keyword evidence="9 17" id="KW-0326">Glycosidase</keyword>
<proteinExistence type="inferred from homology"/>
<accession>A0A409YTA6</accession>
<keyword evidence="5" id="KW-0677">Repeat</keyword>
<evidence type="ECO:0000256" key="1">
    <source>
        <dbReference type="ARBA" id="ARBA00004613"/>
    </source>
</evidence>